<sequence length="149" mass="16812">MRAADVDRKYVADLLKRALDEGRLDLGEYDERLQQTYAARTYGDLDKLLTDLPKPPRNAHLMPSTASTPLPRSGFASSSESKPANDWNWLRHAWRAWFIAVGINVVIWLIVSVTTMDFIYPWPLWVAGPWGVVLLGLTLFGNQTKPSAD</sequence>
<comment type="caution">
    <text evidence="4">The sequence shown here is derived from an EMBL/GenBank/DDBJ whole genome shotgun (WGS) entry which is preliminary data.</text>
</comment>
<gene>
    <name evidence="4" type="ORF">Val02_15850</name>
</gene>
<keyword evidence="5" id="KW-1185">Reference proteome</keyword>
<reference evidence="4" key="1">
    <citation type="submission" date="2021-01" db="EMBL/GenBank/DDBJ databases">
        <title>Whole genome shotgun sequence of Virgisporangium aliadipatigenens NBRC 105644.</title>
        <authorList>
            <person name="Komaki H."/>
            <person name="Tamura T."/>
        </authorList>
    </citation>
    <scope>NUCLEOTIDE SEQUENCE</scope>
    <source>
        <strain evidence="4">NBRC 105644</strain>
    </source>
</reference>
<keyword evidence="2" id="KW-1133">Transmembrane helix</keyword>
<dbReference type="PANTHER" id="PTHR40763">
    <property type="entry name" value="MEMBRANE PROTEIN-RELATED"/>
    <property type="match status" value="1"/>
</dbReference>
<feature type="transmembrane region" description="Helical" evidence="2">
    <location>
        <begin position="96"/>
        <end position="116"/>
    </location>
</feature>
<organism evidence="4 5">
    <name type="scientific">Virgisporangium aliadipatigenens</name>
    <dbReference type="NCBI Taxonomy" id="741659"/>
    <lineage>
        <taxon>Bacteria</taxon>
        <taxon>Bacillati</taxon>
        <taxon>Actinomycetota</taxon>
        <taxon>Actinomycetes</taxon>
        <taxon>Micromonosporales</taxon>
        <taxon>Micromonosporaceae</taxon>
        <taxon>Virgisporangium</taxon>
    </lineage>
</organism>
<evidence type="ECO:0000256" key="2">
    <source>
        <dbReference type="SAM" id="Phobius"/>
    </source>
</evidence>
<feature type="compositionally biased region" description="Polar residues" evidence="1">
    <location>
        <begin position="64"/>
        <end position="82"/>
    </location>
</feature>
<evidence type="ECO:0000259" key="3">
    <source>
        <dbReference type="Pfam" id="PF08044"/>
    </source>
</evidence>
<dbReference type="Proteomes" id="UP000619260">
    <property type="component" value="Unassembled WGS sequence"/>
</dbReference>
<protein>
    <recommendedName>
        <fullName evidence="3">DUF1707 domain-containing protein</fullName>
    </recommendedName>
</protein>
<feature type="domain" description="DUF1707" evidence="3">
    <location>
        <begin position="1"/>
        <end position="53"/>
    </location>
</feature>
<keyword evidence="2" id="KW-0812">Transmembrane</keyword>
<dbReference type="EMBL" id="BOPF01000004">
    <property type="protein sequence ID" value="GIJ44699.1"/>
    <property type="molecule type" value="Genomic_DNA"/>
</dbReference>
<evidence type="ECO:0000313" key="5">
    <source>
        <dbReference type="Proteomes" id="UP000619260"/>
    </source>
</evidence>
<dbReference type="InterPro" id="IPR012551">
    <property type="entry name" value="DUF1707_SHOCT-like"/>
</dbReference>
<accession>A0A8J3YGA3</accession>
<feature type="transmembrane region" description="Helical" evidence="2">
    <location>
        <begin position="122"/>
        <end position="140"/>
    </location>
</feature>
<dbReference type="AlphaFoldDB" id="A0A8J3YGA3"/>
<name>A0A8J3YGA3_9ACTN</name>
<dbReference type="Pfam" id="PF08044">
    <property type="entry name" value="DUF1707"/>
    <property type="match status" value="1"/>
</dbReference>
<dbReference type="PANTHER" id="PTHR40763:SF4">
    <property type="entry name" value="DUF1707 DOMAIN-CONTAINING PROTEIN"/>
    <property type="match status" value="1"/>
</dbReference>
<keyword evidence="2" id="KW-0472">Membrane</keyword>
<feature type="region of interest" description="Disordered" evidence="1">
    <location>
        <begin position="53"/>
        <end position="82"/>
    </location>
</feature>
<evidence type="ECO:0000313" key="4">
    <source>
        <dbReference type="EMBL" id="GIJ44699.1"/>
    </source>
</evidence>
<evidence type="ECO:0000256" key="1">
    <source>
        <dbReference type="SAM" id="MobiDB-lite"/>
    </source>
</evidence>
<proteinExistence type="predicted"/>